<evidence type="ECO:0000256" key="2">
    <source>
        <dbReference type="ARBA" id="ARBA00008889"/>
    </source>
</evidence>
<dbReference type="OrthoDB" id="10259902at2759"/>
<evidence type="ECO:0000256" key="5">
    <source>
        <dbReference type="ARBA" id="ARBA00035202"/>
    </source>
</evidence>
<dbReference type="GO" id="GO:0002181">
    <property type="term" value="P:cytoplasmic translation"/>
    <property type="evidence" value="ECO:0007669"/>
    <property type="project" value="TreeGrafter"/>
</dbReference>
<comment type="caution">
    <text evidence="7">The sequence shown here is derived from an EMBL/GenBank/DDBJ whole genome shotgun (WGS) entry which is preliminary data.</text>
</comment>
<comment type="similarity">
    <text evidence="2">Belongs to the universal ribosomal protein uL10 family.</text>
</comment>
<keyword evidence="3" id="KW-0689">Ribosomal protein</keyword>
<dbReference type="GO" id="GO:0022625">
    <property type="term" value="C:cytosolic large ribosomal subunit"/>
    <property type="evidence" value="ECO:0007669"/>
    <property type="project" value="TreeGrafter"/>
</dbReference>
<dbReference type="Gene3D" id="3.90.105.20">
    <property type="match status" value="1"/>
</dbReference>
<dbReference type="AlphaFoldDB" id="A0A8K0CJD4"/>
<evidence type="ECO:0000313" key="7">
    <source>
        <dbReference type="EMBL" id="KAF2886337.1"/>
    </source>
</evidence>
<dbReference type="EMBL" id="VTPC01088032">
    <property type="protein sequence ID" value="KAF2886337.1"/>
    <property type="molecule type" value="Genomic_DNA"/>
</dbReference>
<gene>
    <name evidence="7" type="ORF">ILUMI_19836</name>
</gene>
<evidence type="ECO:0000256" key="1">
    <source>
        <dbReference type="ARBA" id="ARBA00002200"/>
    </source>
</evidence>
<evidence type="ECO:0000313" key="8">
    <source>
        <dbReference type="Proteomes" id="UP000801492"/>
    </source>
</evidence>
<dbReference type="PANTHER" id="PTHR45699">
    <property type="entry name" value="60S ACIDIC RIBOSOMAL PROTEIN P0"/>
    <property type="match status" value="1"/>
</dbReference>
<evidence type="ECO:0000256" key="3">
    <source>
        <dbReference type="ARBA" id="ARBA00022980"/>
    </source>
</evidence>
<dbReference type="GO" id="GO:0003735">
    <property type="term" value="F:structural constituent of ribosome"/>
    <property type="evidence" value="ECO:0007669"/>
    <property type="project" value="TreeGrafter"/>
</dbReference>
<keyword evidence="4" id="KW-0687">Ribonucleoprotein</keyword>
<dbReference type="InterPro" id="IPR043164">
    <property type="entry name" value="Ribosomal_uL10-like_insert_sf"/>
</dbReference>
<evidence type="ECO:0000256" key="4">
    <source>
        <dbReference type="ARBA" id="ARBA00023274"/>
    </source>
</evidence>
<accession>A0A8K0CJD4</accession>
<dbReference type="InterPro" id="IPR050323">
    <property type="entry name" value="Ribosomal_protein_uL10"/>
</dbReference>
<dbReference type="GO" id="GO:0000027">
    <property type="term" value="P:ribosomal large subunit assembly"/>
    <property type="evidence" value="ECO:0007669"/>
    <property type="project" value="TreeGrafter"/>
</dbReference>
<protein>
    <recommendedName>
        <fullName evidence="5">Large ribosomal subunit protein uL10</fullName>
    </recommendedName>
    <alternativeName>
        <fullName evidence="6">60S acidic ribosomal protein P0</fullName>
    </alternativeName>
</protein>
<proteinExistence type="inferred from homology"/>
<dbReference type="GO" id="GO:0070180">
    <property type="term" value="F:large ribosomal subunit rRNA binding"/>
    <property type="evidence" value="ECO:0007669"/>
    <property type="project" value="TreeGrafter"/>
</dbReference>
<evidence type="ECO:0000256" key="6">
    <source>
        <dbReference type="ARBA" id="ARBA00035444"/>
    </source>
</evidence>
<reference evidence="7" key="1">
    <citation type="submission" date="2019-08" db="EMBL/GenBank/DDBJ databases">
        <title>The genome of the North American firefly Photinus pyralis.</title>
        <authorList>
            <consortium name="Photinus pyralis genome working group"/>
            <person name="Fallon T.R."/>
            <person name="Sander Lower S.E."/>
            <person name="Weng J.-K."/>
        </authorList>
    </citation>
    <scope>NUCLEOTIDE SEQUENCE</scope>
    <source>
        <strain evidence="7">TRF0915ILg1</strain>
        <tissue evidence="7">Whole body</tissue>
    </source>
</reference>
<sequence>MKTEEHHHDITRRFLAPDCYSCSKHWFGTRKTPFFQAHFIPAKISRIPLTLSTIYVHILKPGDKVGASEATLLNVWNIPPFSYGLLVEQVYDSVGVANLASVCLSIGYPTVTSAQYSIANGFKNILAIAAITEVEFKEVI</sequence>
<dbReference type="Proteomes" id="UP000801492">
    <property type="component" value="Unassembled WGS sequence"/>
</dbReference>
<comment type="function">
    <text evidence="1">Ribosomal protein P0 is the functional equivalent of E.coli protein L10.</text>
</comment>
<keyword evidence="8" id="KW-1185">Reference proteome</keyword>
<name>A0A8K0CJD4_IGNLU</name>
<organism evidence="7 8">
    <name type="scientific">Ignelater luminosus</name>
    <name type="common">Cucubano</name>
    <name type="synonym">Pyrophorus luminosus</name>
    <dbReference type="NCBI Taxonomy" id="2038154"/>
    <lineage>
        <taxon>Eukaryota</taxon>
        <taxon>Metazoa</taxon>
        <taxon>Ecdysozoa</taxon>
        <taxon>Arthropoda</taxon>
        <taxon>Hexapoda</taxon>
        <taxon>Insecta</taxon>
        <taxon>Pterygota</taxon>
        <taxon>Neoptera</taxon>
        <taxon>Endopterygota</taxon>
        <taxon>Coleoptera</taxon>
        <taxon>Polyphaga</taxon>
        <taxon>Elateriformia</taxon>
        <taxon>Elateroidea</taxon>
        <taxon>Elateridae</taxon>
        <taxon>Agrypninae</taxon>
        <taxon>Pyrophorini</taxon>
        <taxon>Ignelater</taxon>
    </lineage>
</organism>
<dbReference type="PANTHER" id="PTHR45699:SF3">
    <property type="entry name" value="LARGE RIBOSOMAL SUBUNIT PROTEIN UL10"/>
    <property type="match status" value="1"/>
</dbReference>